<sequence>MPAIRLIDDNKKLTSLLSSFLQNIVKRGRVSGFMVLITLPLVNEYLTE</sequence>
<protein>
    <submittedName>
        <fullName evidence="1">Uncharacterized protein</fullName>
    </submittedName>
</protein>
<dbReference type="RefSeq" id="WP_205312367.1">
    <property type="nucleotide sequence ID" value="NZ_JAERPS020000005.1"/>
</dbReference>
<gene>
    <name evidence="1" type="ORF">I4W93_014960</name>
</gene>
<accession>A0ABS7XBF2</accession>
<evidence type="ECO:0000313" key="2">
    <source>
        <dbReference type="Proteomes" id="UP000663814"/>
    </source>
</evidence>
<reference evidence="1 2" key="2">
    <citation type="submission" date="2021-08" db="EMBL/GenBank/DDBJ databases">
        <title>Rheinheimera aquimaris sp. nov., isolated from seawater of the East Sea in Korea.</title>
        <authorList>
            <person name="Kim K.H."/>
            <person name="Wenting R."/>
            <person name="Kim K.R."/>
            <person name="Jeon C.O."/>
        </authorList>
    </citation>
    <scope>NUCLEOTIDE SEQUENCE [LARGE SCALE GENOMIC DNA]</scope>
    <source>
        <strain evidence="1 2">MA-13</strain>
    </source>
</reference>
<proteinExistence type="predicted"/>
<keyword evidence="2" id="KW-1185">Reference proteome</keyword>
<organism evidence="1 2">
    <name type="scientific">Rheinheimera maricola</name>
    <dbReference type="NCBI Taxonomy" id="2793282"/>
    <lineage>
        <taxon>Bacteria</taxon>
        <taxon>Pseudomonadati</taxon>
        <taxon>Pseudomonadota</taxon>
        <taxon>Gammaproteobacteria</taxon>
        <taxon>Chromatiales</taxon>
        <taxon>Chromatiaceae</taxon>
        <taxon>Rheinheimera</taxon>
    </lineage>
</organism>
<name>A0ABS7XBF2_9GAMM</name>
<dbReference type="Proteomes" id="UP000663814">
    <property type="component" value="Unassembled WGS sequence"/>
</dbReference>
<reference evidence="1 2" key="1">
    <citation type="submission" date="2020-12" db="EMBL/GenBank/DDBJ databases">
        <authorList>
            <person name="Ruan W."/>
            <person name="Khan S.A."/>
            <person name="Jeon C.O."/>
        </authorList>
    </citation>
    <scope>NUCLEOTIDE SEQUENCE [LARGE SCALE GENOMIC DNA]</scope>
    <source>
        <strain evidence="1 2">MA-13</strain>
    </source>
</reference>
<evidence type="ECO:0000313" key="1">
    <source>
        <dbReference type="EMBL" id="MBZ9612888.1"/>
    </source>
</evidence>
<comment type="caution">
    <text evidence="1">The sequence shown here is derived from an EMBL/GenBank/DDBJ whole genome shotgun (WGS) entry which is preliminary data.</text>
</comment>
<dbReference type="EMBL" id="JAERPS020000005">
    <property type="protein sequence ID" value="MBZ9612888.1"/>
    <property type="molecule type" value="Genomic_DNA"/>
</dbReference>